<sequence length="433" mass="44880">MNVLSDPTKRRWLAWAALATVFLLVNLHRLSTAVLSERLTTDFGTTAAQLGTLHASFFLIYAAIQIPTGVLADRVGPRYVGSIGGIALSLGAVGFAMSDSYLAAFASRALIGLGSGVIFVSILRFCANWYRAGEFATMTGLTGSIAGLGAILATTPLAITVDRVGWRPTIFSLGLVGIVAAGGVFVLARQSPAAAGLEPITGVPEQPSVTLAELGGHLRALARDVDQWLLSVVFFAGNGATLTLVGMWGVPYIVVVYGLDVTTASYFTLLASVGILLGPPTIGWLSDRLERRLLPMTAGIGLFAVALGTVPVFGRPPLSVIAVSYLACGFLFGAAMLSLSLVKERYPAGASGVAMATVNTAGFIGGTILPTAMGLALDAYQTGETVGGTVAYTQFGYRIAFGILAGTVAIGFLCACWLVVRDRNGHAASPKTL</sequence>
<keyword evidence="2 5" id="KW-0812">Transmembrane</keyword>
<dbReference type="GO" id="GO:0012505">
    <property type="term" value="C:endomembrane system"/>
    <property type="evidence" value="ECO:0007669"/>
    <property type="project" value="UniProtKB-SubCell"/>
</dbReference>
<gene>
    <name evidence="7" type="ORF">SAMN05421752_101321</name>
</gene>
<feature type="transmembrane region" description="Helical" evidence="5">
    <location>
        <begin position="103"/>
        <end position="123"/>
    </location>
</feature>
<dbReference type="GO" id="GO:0035435">
    <property type="term" value="P:phosphate ion transmembrane transport"/>
    <property type="evidence" value="ECO:0007669"/>
    <property type="project" value="TreeGrafter"/>
</dbReference>
<dbReference type="Gene3D" id="1.20.1250.20">
    <property type="entry name" value="MFS general substrate transporter like domains"/>
    <property type="match status" value="2"/>
</dbReference>
<feature type="domain" description="Major facilitator superfamily (MFS) profile" evidence="6">
    <location>
        <begin position="12"/>
        <end position="423"/>
    </location>
</feature>
<keyword evidence="4 5" id="KW-0472">Membrane</keyword>
<evidence type="ECO:0000313" key="7">
    <source>
        <dbReference type="EMBL" id="SIR62319.1"/>
    </source>
</evidence>
<dbReference type="InterPro" id="IPR011701">
    <property type="entry name" value="MFS"/>
</dbReference>
<dbReference type="AlphaFoldDB" id="A0A1N7CFG2"/>
<feature type="transmembrane region" description="Helical" evidence="5">
    <location>
        <begin position="52"/>
        <end position="72"/>
    </location>
</feature>
<dbReference type="GO" id="GO:0061513">
    <property type="term" value="F:glucose 6-phosphate:phosphate antiporter activity"/>
    <property type="evidence" value="ECO:0007669"/>
    <property type="project" value="TreeGrafter"/>
</dbReference>
<keyword evidence="3 5" id="KW-1133">Transmembrane helix</keyword>
<feature type="transmembrane region" description="Helical" evidence="5">
    <location>
        <begin position="170"/>
        <end position="188"/>
    </location>
</feature>
<feature type="transmembrane region" description="Helical" evidence="5">
    <location>
        <begin position="397"/>
        <end position="420"/>
    </location>
</feature>
<feature type="transmembrane region" description="Helical" evidence="5">
    <location>
        <begin position="293"/>
        <end position="314"/>
    </location>
</feature>
<dbReference type="EMBL" id="FTNR01000001">
    <property type="protein sequence ID" value="SIR62319.1"/>
    <property type="molecule type" value="Genomic_DNA"/>
</dbReference>
<dbReference type="GO" id="GO:0016020">
    <property type="term" value="C:membrane"/>
    <property type="evidence" value="ECO:0007669"/>
    <property type="project" value="UniProtKB-ARBA"/>
</dbReference>
<reference evidence="8" key="1">
    <citation type="submission" date="2017-01" db="EMBL/GenBank/DDBJ databases">
        <authorList>
            <person name="Varghese N."/>
            <person name="Submissions S."/>
        </authorList>
    </citation>
    <scope>NUCLEOTIDE SEQUENCE [LARGE SCALE GENOMIC DNA]</scope>
    <source>
        <strain evidence="8">type strain: HArc-</strain>
    </source>
</reference>
<evidence type="ECO:0000256" key="3">
    <source>
        <dbReference type="ARBA" id="ARBA00022989"/>
    </source>
</evidence>
<accession>A0A1N7CFG2</accession>
<organism evidence="7 8">
    <name type="scientific">Natronorubrum thiooxidans</name>
    <dbReference type="NCBI Taxonomy" id="308853"/>
    <lineage>
        <taxon>Archaea</taxon>
        <taxon>Methanobacteriati</taxon>
        <taxon>Methanobacteriota</taxon>
        <taxon>Stenosarchaea group</taxon>
        <taxon>Halobacteria</taxon>
        <taxon>Halobacteriales</taxon>
        <taxon>Natrialbaceae</taxon>
        <taxon>Natronorubrum</taxon>
    </lineage>
</organism>
<proteinExistence type="predicted"/>
<comment type="subcellular location">
    <subcellularLocation>
        <location evidence="1">Endomembrane system</location>
        <topology evidence="1">Multi-pass membrane protein</topology>
    </subcellularLocation>
</comment>
<evidence type="ECO:0000256" key="2">
    <source>
        <dbReference type="ARBA" id="ARBA00022692"/>
    </source>
</evidence>
<feature type="transmembrane region" description="Helical" evidence="5">
    <location>
        <begin position="320"/>
        <end position="342"/>
    </location>
</feature>
<evidence type="ECO:0000259" key="6">
    <source>
        <dbReference type="PROSITE" id="PS50850"/>
    </source>
</evidence>
<feature type="transmembrane region" description="Helical" evidence="5">
    <location>
        <begin position="135"/>
        <end position="158"/>
    </location>
</feature>
<feature type="transmembrane region" description="Helical" evidence="5">
    <location>
        <begin position="79"/>
        <end position="97"/>
    </location>
</feature>
<dbReference type="Proteomes" id="UP000185936">
    <property type="component" value="Unassembled WGS sequence"/>
</dbReference>
<dbReference type="PANTHER" id="PTHR43826:SF3">
    <property type="entry name" value="GLUCOSE-6-PHOSPHATE EXCHANGER SLC37A4"/>
    <property type="match status" value="1"/>
</dbReference>
<evidence type="ECO:0000256" key="4">
    <source>
        <dbReference type="ARBA" id="ARBA00023136"/>
    </source>
</evidence>
<evidence type="ECO:0000313" key="8">
    <source>
        <dbReference type="Proteomes" id="UP000185936"/>
    </source>
</evidence>
<dbReference type="InterPro" id="IPR036259">
    <property type="entry name" value="MFS_trans_sf"/>
</dbReference>
<keyword evidence="8" id="KW-1185">Reference proteome</keyword>
<feature type="transmembrane region" description="Helical" evidence="5">
    <location>
        <begin position="266"/>
        <end position="286"/>
    </location>
</feature>
<dbReference type="SUPFAM" id="SSF103473">
    <property type="entry name" value="MFS general substrate transporter"/>
    <property type="match status" value="1"/>
</dbReference>
<dbReference type="InterPro" id="IPR051337">
    <property type="entry name" value="OPA_Antiporter"/>
</dbReference>
<feature type="transmembrane region" description="Helical" evidence="5">
    <location>
        <begin position="228"/>
        <end position="254"/>
    </location>
</feature>
<evidence type="ECO:0000256" key="5">
    <source>
        <dbReference type="SAM" id="Phobius"/>
    </source>
</evidence>
<evidence type="ECO:0000256" key="1">
    <source>
        <dbReference type="ARBA" id="ARBA00004127"/>
    </source>
</evidence>
<dbReference type="PROSITE" id="PS50850">
    <property type="entry name" value="MFS"/>
    <property type="match status" value="1"/>
</dbReference>
<name>A0A1N7CFG2_9EURY</name>
<dbReference type="OrthoDB" id="29061at2157"/>
<dbReference type="PANTHER" id="PTHR43826">
    <property type="entry name" value="GLUCOSE-6-PHOSPHATE EXCHANGER SLC37A4"/>
    <property type="match status" value="1"/>
</dbReference>
<dbReference type="STRING" id="308853.SAMN05421752_101321"/>
<protein>
    <submittedName>
        <fullName evidence="7">Sugar phosphate permease</fullName>
    </submittedName>
</protein>
<feature type="transmembrane region" description="Helical" evidence="5">
    <location>
        <begin position="354"/>
        <end position="377"/>
    </location>
</feature>
<dbReference type="RefSeq" id="WP_076607422.1">
    <property type="nucleotide sequence ID" value="NZ_FTNR01000001.1"/>
</dbReference>
<dbReference type="Pfam" id="PF07690">
    <property type="entry name" value="MFS_1"/>
    <property type="match status" value="1"/>
</dbReference>
<dbReference type="InterPro" id="IPR020846">
    <property type="entry name" value="MFS_dom"/>
</dbReference>